<dbReference type="RefSeq" id="WP_108853474.1">
    <property type="nucleotide sequence ID" value="NZ_OMOQ01000002.1"/>
</dbReference>
<keyword evidence="2" id="KW-1185">Reference proteome</keyword>
<reference evidence="1 2" key="1">
    <citation type="submission" date="2018-03" db="EMBL/GenBank/DDBJ databases">
        <authorList>
            <person name="Keele B.F."/>
        </authorList>
    </citation>
    <scope>NUCLEOTIDE SEQUENCE [LARGE SCALE GENOMIC DNA]</scope>
    <source>
        <strain evidence="1 2">CECT 8626</strain>
    </source>
</reference>
<sequence length="140" mass="15001">MTETASAAVIRSDGVWKTFRDMSRQSMKAVRLQGQAKEEIGMVFQRVSMPHRTVPDNVVVSLVVRGIDCVTGETACQRKDLGSASDRIRVVARGGLLDADLAAKKLREVVRIDINAISTVNGLIAGGEDISDTIGCDADA</sequence>
<gene>
    <name evidence="1" type="ORF">DEA8626_02420</name>
</gene>
<dbReference type="Proteomes" id="UP000244924">
    <property type="component" value="Unassembled WGS sequence"/>
</dbReference>
<proteinExistence type="predicted"/>
<dbReference type="EMBL" id="OMOQ01000002">
    <property type="protein sequence ID" value="SPH23356.1"/>
    <property type="molecule type" value="Genomic_DNA"/>
</dbReference>
<accession>A0A2R8BJ30</accession>
<evidence type="ECO:0000313" key="2">
    <source>
        <dbReference type="Proteomes" id="UP000244924"/>
    </source>
</evidence>
<dbReference type="AlphaFoldDB" id="A0A2R8BJ30"/>
<protein>
    <submittedName>
        <fullName evidence="1">Uncharacterized protein</fullName>
    </submittedName>
</protein>
<name>A0A2R8BJ30_9RHOB</name>
<evidence type="ECO:0000313" key="1">
    <source>
        <dbReference type="EMBL" id="SPH23356.1"/>
    </source>
</evidence>
<organism evidence="1 2">
    <name type="scientific">Albidovulum aquaemixtae</name>
    <dbReference type="NCBI Taxonomy" id="1542388"/>
    <lineage>
        <taxon>Bacteria</taxon>
        <taxon>Pseudomonadati</taxon>
        <taxon>Pseudomonadota</taxon>
        <taxon>Alphaproteobacteria</taxon>
        <taxon>Rhodobacterales</taxon>
        <taxon>Paracoccaceae</taxon>
        <taxon>Albidovulum</taxon>
    </lineage>
</organism>